<sequence length="3211" mass="363157">MASLGSADRRAFALKINRHSSAEIRRHFSGSYGFQHSRTSSNASATACLTVPQSYEAVEPLDLEEFLLSQLKSGDSALMQEFGEFPDDDLKVEQVEKECRTIRHSVPEDGAELDPHVRDCVKSYVQPWLVVYRRCQGDGWSACSERAGLHKLLRKQTFESDTQPENSQKPRPNPQLPASGSPGQSEVPSQRHSQPLASYPSQSLHPPPVTPSLPILVNHPNQKGAYYCHGLPMIHMLERERQREEEQHYCPSARNRSLLWSEVVFKWPRDRGVMVPWSLNSVKLHQGGCSVSPRLWLESWDVRLMDDGNERDKDRRVKSPTLAGLSDDSGRTLTSSDFNLRCLTPDQRVEGLLAFSSHEELDRFNQEARQGNRHPEVFALYPPADEEDAVEIRPIPDCPKEHSGDRILIRCQAIKFEIDIEPIFATMALYDLKEKKKISENFYFDLNSEQFKNFLRAHTPQADLSTQARSAIFSVTYPSPDIYLVIKIEKVLQQGEISDCADPYLTFKECDSAKNKDKLEKLRNQAEMFCQRLGRYRMPFAWATINIMDVISTVTLERDVTDSDSLKGGKSSSIDRRAQLPRRNSERYNTLDDQFCNISTFKPANITINTIFKQEGDRLSDEDLLKFLGDIKKISSQRRIKTIPGAIKLDMSSVHDTPVACLSTELIPLIPVAEKNIRPVKEVLEFPSSEVYVPHNVYSMDRRNDWSYKKLSQCSHVNLIIHMQDFLILNLYFKEVIFGKSNGPEFLQEVYTPVTYHNKQVHVIELHYAVCDDFSWSPDFYEEVKFALPARLTERHHLLFTFYHISCQQKQNQSGSYETLIGYSWLPILNNDRLQTGQFCLPICLERLPVNYSLHTPEKLPAQVPPVKWMESHKGLFNLEVQAVSSVHTQDNHLERFFTLCHALEGGATFPLRVREEKIPENKLEHELKLSIISLSSSSLEPLVLFLHLVMDKLFTLIMQPMVIAGQTANLAQIAFESVVSIVNSLHNSQELVRDQQGRNSLLATYLYWVFRLPDPPQDTQNAGSGSMMPSTESRYSTMGRATAATVGSMLLQSRIRSSSNPDIPAPHTSAEDAEVKNILSVKGHNNPGSRMSTYVDVNNHLNPTGSTRPSNRKQFHEELALQMVVSTGVCRENAYKYAWFFFELLVKSMAQHVSHLDKHSVPRRSRFSDRFKDDITTIVSVVTAEIGTILVKQHKELEQAEKVNISLAFFLYDLLSLMDRGFVFQLVKNYCNQMSAKSVSMPTLISMRLEFLRILCSHEHYLNLSLFFSSPTSAPASPCPSISSQSSGSCSFQEQQRILGLFELSQEFKQQHYLTGLLLTELNAALDMESEGGKVQRKAINAIYSLLCSHDLDHRCIKPEVRAKVAALYLSLVGIIIDSTNYLDFTVSDTRGGKNKTGGPENDLENVPPINQSVAMAIAGNPFNTLGRNVLVSMASMQGKSIATLAADTSRHLLVCFLWVMKNADRSLIQRWTIDMPPSQLNKLLELLTICVSCFEYRGKQSTDKVSTQALQKSQQAKMQLEEALLRGTGARGEMMKRVGGMDRTMGQREHLRWRKDLTQWRQTNDRQDKTKAELDQEALISGNLATEANLIVLDLLETIVQAVPLAECKDNLVGGVLKVLLHSLTCNQSTTFLSHTFSTLRALVVKFGDLLFEEEAEQCADLCQKVLQYCSSPVDENRSQACATLYLIMRYSYSNASNFSRVKMQVTMSLASLVGKSSDFQEEYLRRSLRTILAYAEEDTEMQNTQLPSQVDELLRNLNSILSDTVKMREFKEDPEMLMDLMYSISPSPLSLSLAHHPVASLRIELLVPISLWSGLFCLCLVPSLWIAKGYQTSPDLRLTWLQNMAEKHNNRNCFTESAMCLVHAAALVAEYLSMLEDHKYLPVGSVTFQNISPNVLEESAVSDDILSPDEDGVCSGRYFTESGLVGLLEQAAELFSNGGLYEAVNEVYKIIIPILEAHRDFRKLASTHDKLQRAFDNIIQKCPKRIFGTYFRVGFYGAKFGDLDEREFIYKEPGITHLPEISHRLENFYSQCFGEDTLVMIKDSIPVDRKQLNPNKAYIQITYVEPFFDDYEMKDRQTNFEKNFNLRRFMYTTPFTKSGRPRGELNEQYKRKTILTTMHAFPYVKTRINVIQKEEFDLSPIEVAIEDMQKKTRELAVATHREQPDAKMLQMVLQGSVGATVNQGPLEVAQVFLNEIPADPKLFRHHNKLRLCFKEFIMSTVGHLQFSSHSSRASSPRRCGEAVEKNKHLITSDQKEYQQELKKNYNRLRESLRPMLERKIPELYKPIIRPRLENRFRHPLLNFDAIFVTMEPDGDLNPDTDDLPLRANTNHMLVRHYVLDLTVHFDRKVISGSVVLFLEPSAVVESEAEDDLGPGAGEGAGTKEAGGSQDGTNRCGKTTVRMEKNFGARERDRAEFQALSGVGSQTAAETKNIQSSLLWETTGDGDFTLVLDCCDLDVSKVEEVDITSVSAMSSLLPEVGSEKSGVSTGNPQAAFIQSLISMPSSKWRQKHQLLSLCSCAPGAQDVNSLHFQRDRWSLQVRKKGVATPQAFPRALRICYETRPTGGSVRWTKDQDNRVCVYTAGSPINNRALFPCQEPPVAMSTWQATVRAPSECVVLMSGEEQTVPIEDGDTPFLIWNYYVTMPMPASTFTLAVGHWHQVTAAEISPALEEEVRDRTGCGKPAKLGAGPGEWAEAELVSGLGSSTGGVVKGSPLQTGRGDQTTRPDSAFCYSSLEDEGLSVTDYSGMVDDGISCSHGDYPCRFTERSARSQRVIPHRVFAPVCLLQKAQTGVLKLLPRCLTAAHAVLGVHPFPRLDVLVVPAGFSSLGMASPHIIFLSQSVLDAGSPGSGGNNLSLCGSRMCHEIAHSWFGLVIGARDWTEEWISEGFATYLEDIIWAQAQQLSLHETAEQSDLKALLRWRRLSDELKNSEEALQILRPNMEETGQVSESGSSMVKHALNPDKAFMQVHYLKGYFLLRFLASQVGEQKFIDFFRLFVKKYHGQLILSQDFLRMLLITFPDMEREGLTLTTIYDDWLDRPGIPKWLYERSAVWSQARLVEEVKAEVVKWILLSRTHQGKGRKRKRIEPKVNYKEVTSEQLVMLLELLLEEEELSVATMLALQRTYNLQHQDAEVRHRWCELVVKHAYAQAYRDVEHFLVHDQAMGVYLYGELMVHEDSEQQALASRCLSLVREEMDQSARRVVEEMVL</sequence>
<accession>A0ACB8WYA6</accession>
<proteinExistence type="predicted"/>
<organism evidence="1 2">
    <name type="scientific">Scortum barcoo</name>
    <name type="common">barcoo grunter</name>
    <dbReference type="NCBI Taxonomy" id="214431"/>
    <lineage>
        <taxon>Eukaryota</taxon>
        <taxon>Metazoa</taxon>
        <taxon>Chordata</taxon>
        <taxon>Craniata</taxon>
        <taxon>Vertebrata</taxon>
        <taxon>Euteleostomi</taxon>
        <taxon>Actinopterygii</taxon>
        <taxon>Neopterygii</taxon>
        <taxon>Teleostei</taxon>
        <taxon>Neoteleostei</taxon>
        <taxon>Acanthomorphata</taxon>
        <taxon>Eupercaria</taxon>
        <taxon>Centrarchiformes</taxon>
        <taxon>Terapontoidei</taxon>
        <taxon>Terapontidae</taxon>
        <taxon>Scortum</taxon>
    </lineage>
</organism>
<name>A0ACB8WYA6_9TELE</name>
<dbReference type="EMBL" id="CM041535">
    <property type="protein sequence ID" value="KAI3372764.1"/>
    <property type="molecule type" value="Genomic_DNA"/>
</dbReference>
<evidence type="ECO:0000313" key="2">
    <source>
        <dbReference type="Proteomes" id="UP000831701"/>
    </source>
</evidence>
<evidence type="ECO:0000313" key="1">
    <source>
        <dbReference type="EMBL" id="KAI3372764.1"/>
    </source>
</evidence>
<comment type="caution">
    <text evidence="1">The sequence shown here is derived from an EMBL/GenBank/DDBJ whole genome shotgun (WGS) entry which is preliminary data.</text>
</comment>
<dbReference type="Proteomes" id="UP000831701">
    <property type="component" value="Chromosome 5"/>
</dbReference>
<protein>
    <submittedName>
        <fullName evidence="1">Uncharacterized protein</fullName>
    </submittedName>
</protein>
<keyword evidence="2" id="KW-1185">Reference proteome</keyword>
<gene>
    <name evidence="1" type="ORF">L3Q82_023222</name>
</gene>
<reference evidence="1" key="1">
    <citation type="submission" date="2022-04" db="EMBL/GenBank/DDBJ databases">
        <title>Jade perch genome.</title>
        <authorList>
            <person name="Chao B."/>
        </authorList>
    </citation>
    <scope>NUCLEOTIDE SEQUENCE</scope>
    <source>
        <strain evidence="1">CB-2022</strain>
    </source>
</reference>